<evidence type="ECO:0000313" key="6">
    <source>
        <dbReference type="Proteomes" id="UP000756132"/>
    </source>
</evidence>
<evidence type="ECO:0000256" key="1">
    <source>
        <dbReference type="SAM" id="MobiDB-lite"/>
    </source>
</evidence>
<keyword evidence="2" id="KW-0812">Transmembrane</keyword>
<evidence type="ECO:0000259" key="4">
    <source>
        <dbReference type="Pfam" id="PF13373"/>
    </source>
</evidence>
<accession>A0A9Q8L5W1</accession>
<dbReference type="InterPro" id="IPR025390">
    <property type="entry name" value="Dsc3_C"/>
</dbReference>
<gene>
    <name evidence="5" type="ORF">CLAFUR5_01913</name>
</gene>
<keyword evidence="2" id="KW-0472">Membrane</keyword>
<dbReference type="GO" id="GO:0005783">
    <property type="term" value="C:endoplasmic reticulum"/>
    <property type="evidence" value="ECO:0007669"/>
    <property type="project" value="TreeGrafter"/>
</dbReference>
<keyword evidence="6" id="KW-1185">Reference proteome</keyword>
<evidence type="ECO:0000259" key="3">
    <source>
        <dbReference type="Pfam" id="PF10302"/>
    </source>
</evidence>
<dbReference type="InterPro" id="IPR029071">
    <property type="entry name" value="Ubiquitin-like_domsf"/>
</dbReference>
<dbReference type="KEGG" id="ffu:CLAFUR5_01913"/>
<dbReference type="AlphaFoldDB" id="A0A9Q8L5W1"/>
<dbReference type="InterPro" id="IPR019413">
    <property type="entry name" value="Dsc3_ub-like_dom"/>
</dbReference>
<reference evidence="5" key="2">
    <citation type="journal article" date="2022" name="Microb. Genom.">
        <title>A chromosome-scale genome assembly of the tomato pathogen Cladosporium fulvum reveals a compartmentalized genome architecture and the presence of a dispensable chromosome.</title>
        <authorList>
            <person name="Zaccaron A.Z."/>
            <person name="Chen L.H."/>
            <person name="Samaras A."/>
            <person name="Stergiopoulos I."/>
        </authorList>
    </citation>
    <scope>NUCLEOTIDE SEQUENCE</scope>
    <source>
        <strain evidence="5">Race5_Kim</strain>
    </source>
</reference>
<dbReference type="GeneID" id="71981791"/>
<name>A0A9Q8L5W1_PASFU</name>
<protein>
    <submittedName>
        <fullName evidence="5">DSC E3 ubiquitin ligase complex subunit 3</fullName>
    </submittedName>
</protein>
<reference evidence="5" key="1">
    <citation type="submission" date="2021-12" db="EMBL/GenBank/DDBJ databases">
        <authorList>
            <person name="Zaccaron A."/>
            <person name="Stergiopoulos I."/>
        </authorList>
    </citation>
    <scope>NUCLEOTIDE SEQUENCE</scope>
    <source>
        <strain evidence="5">Race5_Kim</strain>
    </source>
</reference>
<feature type="domain" description="DSC E3 ubiquitin ligase complex subunit 3 C-terminal" evidence="4">
    <location>
        <begin position="161"/>
        <end position="286"/>
    </location>
</feature>
<evidence type="ECO:0000256" key="2">
    <source>
        <dbReference type="SAM" id="Phobius"/>
    </source>
</evidence>
<dbReference type="SUPFAM" id="SSF54236">
    <property type="entry name" value="Ubiquitin-like"/>
    <property type="match status" value="1"/>
</dbReference>
<dbReference type="Proteomes" id="UP000756132">
    <property type="component" value="Chromosome 1"/>
</dbReference>
<proteinExistence type="predicted"/>
<dbReference type="RefSeq" id="XP_047755802.1">
    <property type="nucleotide sequence ID" value="XM_047901061.1"/>
</dbReference>
<dbReference type="Gene3D" id="3.10.20.90">
    <property type="entry name" value="Phosphatidylinositol 3-kinase Catalytic Subunit, Chain A, domain 1"/>
    <property type="match status" value="1"/>
</dbReference>
<keyword evidence="2" id="KW-1133">Transmembrane helix</keyword>
<dbReference type="InterPro" id="IPR045226">
    <property type="entry name" value="Dsc3"/>
</dbReference>
<dbReference type="OMA" id="RIYVNCS"/>
<dbReference type="EMBL" id="CP090163">
    <property type="protein sequence ID" value="UJO11436.1"/>
    <property type="molecule type" value="Genomic_DNA"/>
</dbReference>
<dbReference type="OrthoDB" id="2556122at2759"/>
<feature type="transmembrane region" description="Helical" evidence="2">
    <location>
        <begin position="240"/>
        <end position="258"/>
    </location>
</feature>
<sequence>MDERPIDVVVRFSTSNPDIILNIPKPGAISNLAVKQRIRAELEPPASTSRLRLIHAGKVLQDGAALSGSVNVTPAPPSRGEERKSAKAKGKEPLRDIKPTASRVYIHCSIGDALSALELATEARNAEAADVALGTKALPTDTPADVEASQCNASTTTPAPRGFDRLLSAGFSTSEVAALRTQFLAIQSHTHTPDTMPTGPDLLALEERWLDNTSNPSAGGGDGDTGGFGSEDAGGLEDMLYGNLIGFFWPIGAMCWLMREEGVWTRRRQVAVLSGFLVNITFGFLRVMN</sequence>
<dbReference type="Pfam" id="PF13373">
    <property type="entry name" value="Dsc3_C"/>
    <property type="match status" value="1"/>
</dbReference>
<dbReference type="PANTHER" id="PTHR28049:SF1">
    <property type="entry name" value="DSC E3 UBIQUITIN LIGASE COMPLEX SUBUNIT 3"/>
    <property type="match status" value="1"/>
</dbReference>
<dbReference type="Pfam" id="PF10302">
    <property type="entry name" value="Dsc3_N"/>
    <property type="match status" value="1"/>
</dbReference>
<feature type="transmembrane region" description="Helical" evidence="2">
    <location>
        <begin position="270"/>
        <end position="288"/>
    </location>
</feature>
<feature type="compositionally biased region" description="Basic and acidic residues" evidence="1">
    <location>
        <begin position="79"/>
        <end position="92"/>
    </location>
</feature>
<dbReference type="PANTHER" id="PTHR28049">
    <property type="entry name" value="TRANSMEMBRANE PROTEIN YOR223W"/>
    <property type="match status" value="1"/>
</dbReference>
<organism evidence="5 6">
    <name type="scientific">Passalora fulva</name>
    <name type="common">Tomato leaf mold</name>
    <name type="synonym">Cladosporium fulvum</name>
    <dbReference type="NCBI Taxonomy" id="5499"/>
    <lineage>
        <taxon>Eukaryota</taxon>
        <taxon>Fungi</taxon>
        <taxon>Dikarya</taxon>
        <taxon>Ascomycota</taxon>
        <taxon>Pezizomycotina</taxon>
        <taxon>Dothideomycetes</taxon>
        <taxon>Dothideomycetidae</taxon>
        <taxon>Mycosphaerellales</taxon>
        <taxon>Mycosphaerellaceae</taxon>
        <taxon>Fulvia</taxon>
    </lineage>
</organism>
<feature type="region of interest" description="Disordered" evidence="1">
    <location>
        <begin position="65"/>
        <end position="92"/>
    </location>
</feature>
<evidence type="ECO:0000313" key="5">
    <source>
        <dbReference type="EMBL" id="UJO11436.1"/>
    </source>
</evidence>
<dbReference type="GO" id="GO:0044695">
    <property type="term" value="C:Dsc E3 ubiquitin ligase complex"/>
    <property type="evidence" value="ECO:0007669"/>
    <property type="project" value="InterPro"/>
</dbReference>
<feature type="domain" description="DSC E3 ubiquitin ligase complex subunit 3 ubiquitin-like" evidence="3">
    <location>
        <begin position="8"/>
        <end position="112"/>
    </location>
</feature>